<dbReference type="RefSeq" id="YP_010091840.1">
    <property type="nucleotide sequence ID" value="NC_055726.1"/>
</dbReference>
<evidence type="ECO:0000313" key="2">
    <source>
        <dbReference type="Proteomes" id="UP000279601"/>
    </source>
</evidence>
<accession>A0A1D3RL89</accession>
<evidence type="ECO:0000313" key="1">
    <source>
        <dbReference type="EMBL" id="SCN45918.1"/>
    </source>
</evidence>
<keyword evidence="2" id="KW-1185">Reference proteome</keyword>
<proteinExistence type="predicted"/>
<dbReference type="Proteomes" id="UP000279601">
    <property type="component" value="Segment"/>
</dbReference>
<protein>
    <submittedName>
        <fullName evidence="1">Uncharacterized protein</fullName>
    </submittedName>
</protein>
<reference evidence="2" key="1">
    <citation type="submission" date="2016-09" db="EMBL/GenBank/DDBJ databases">
        <authorList>
            <person name="Kajsik M."/>
        </authorList>
    </citation>
    <scope>NUCLEOTIDE SEQUENCE [LARGE SCALE GENOMIC DNA]</scope>
</reference>
<dbReference type="GeneID" id="65109373"/>
<dbReference type="EMBL" id="LT614807">
    <property type="protein sequence ID" value="SCN45918.1"/>
    <property type="molecule type" value="Genomic_DNA"/>
</dbReference>
<sequence>MNKFAKMALEGAISELKARAIDYGSAKTRMQLEDGYLTYEDLVTETMQAKARYDEATVRVNVIIEEIANAH</sequence>
<name>A0A1D3RL89_9CAUD</name>
<dbReference type="KEGG" id="vg:65109373"/>
<organism evidence="1 2">
    <name type="scientific">Cronobacter phage Pet-CM3-4</name>
    <dbReference type="NCBI Taxonomy" id="1892569"/>
    <lineage>
        <taxon>Viruses</taxon>
        <taxon>Duplodnaviria</taxon>
        <taxon>Heunggongvirae</taxon>
        <taxon>Uroviricota</taxon>
        <taxon>Caudoviricetes</taxon>
        <taxon>Pantevenvirales</taxon>
        <taxon>Straboviridae</taxon>
        <taxon>Tevenvirinae</taxon>
        <taxon>Karamvirus</taxon>
        <taxon>Karamvirus petcm34</taxon>
    </lineage>
</organism>